<dbReference type="GO" id="GO:0051701">
    <property type="term" value="P:biological process involved in interaction with host"/>
    <property type="evidence" value="ECO:0007669"/>
    <property type="project" value="TreeGrafter"/>
</dbReference>
<gene>
    <name evidence="3" type="ORF">SAMN05216266_105122</name>
</gene>
<dbReference type="EMBL" id="FOKG01000005">
    <property type="protein sequence ID" value="SFB13319.1"/>
    <property type="molecule type" value="Genomic_DNA"/>
</dbReference>
<dbReference type="InterPro" id="IPR024516">
    <property type="entry name" value="Mce_C"/>
</dbReference>
<dbReference type="RefSeq" id="WP_091672348.1">
    <property type="nucleotide sequence ID" value="NZ_FOKG01000005.1"/>
</dbReference>
<dbReference type="Proteomes" id="UP000243799">
    <property type="component" value="Unassembled WGS sequence"/>
</dbReference>
<dbReference type="AlphaFoldDB" id="A0A1I0YIX8"/>
<dbReference type="Pfam" id="PF11887">
    <property type="entry name" value="Mce4_CUP1"/>
    <property type="match status" value="1"/>
</dbReference>
<feature type="domain" description="Mammalian cell entry C-terminal" evidence="2">
    <location>
        <begin position="125"/>
        <end position="341"/>
    </location>
</feature>
<dbReference type="PANTHER" id="PTHR33371">
    <property type="entry name" value="INTERMEMBRANE PHOSPHOLIPID TRANSPORT SYSTEM BINDING PROTEIN MLAD-RELATED"/>
    <property type="match status" value="1"/>
</dbReference>
<evidence type="ECO:0000313" key="4">
    <source>
        <dbReference type="Proteomes" id="UP000243799"/>
    </source>
</evidence>
<dbReference type="InterPro" id="IPR005693">
    <property type="entry name" value="Mce"/>
</dbReference>
<dbReference type="InterPro" id="IPR003399">
    <property type="entry name" value="Mce/MlaD"/>
</dbReference>
<dbReference type="InterPro" id="IPR052336">
    <property type="entry name" value="MlaD_Phospholipid_Transporter"/>
</dbReference>
<sequence length="396" mass="41889">MAARQSRRRARTATVGGLAAVCLAAVAALVVGNYMQLFTPVVTVTVIADRAGLMTDLRSDVTFRGVTIGEIRGLDNRDDQVHIEIALRPEAAAQVPADVSGRILAPTVFGAKYLELIEPGTSTGPELRDGDVITPATAQVEINSVFDSLMSLLSSIDVSKLNGTLGGLSATLSGRGEQTGRYITELNGYLREFNAHLANLHATVDGTGPVARLYAGVAPDLVATLDNVVTTARTLVEKAPELESTLAELTTLANSGRALFAENGEHLRAALAELTPTMELLSTYSGIIPCTLDTANRIRVLFEQAVGTEVPGISLYIGVQPAQPGYRYPHDLPTVPPGTGPSCYGAPHSPEQLPSPYVNFADGSEIYPSKEDSAEIGEPLIVTQLFGPELSEVLTR</sequence>
<dbReference type="Pfam" id="PF02470">
    <property type="entry name" value="MlaD"/>
    <property type="match status" value="1"/>
</dbReference>
<dbReference type="PANTHER" id="PTHR33371:SF19">
    <property type="entry name" value="MCE-FAMILY PROTEIN MCE4A"/>
    <property type="match status" value="1"/>
</dbReference>
<dbReference type="OrthoDB" id="3460188at2"/>
<protein>
    <submittedName>
        <fullName evidence="3">Phospholipid/cholesterol/gamma-HCH transport system substrate-binding protein</fullName>
    </submittedName>
</protein>
<name>A0A1I0YIX8_9PSEU</name>
<evidence type="ECO:0000259" key="1">
    <source>
        <dbReference type="Pfam" id="PF02470"/>
    </source>
</evidence>
<reference evidence="4" key="1">
    <citation type="submission" date="2016-10" db="EMBL/GenBank/DDBJ databases">
        <authorList>
            <person name="Varghese N."/>
            <person name="Submissions S."/>
        </authorList>
    </citation>
    <scope>NUCLEOTIDE SEQUENCE [LARGE SCALE GENOMIC DNA]</scope>
    <source>
        <strain evidence="4">CGMCC 4.3568</strain>
    </source>
</reference>
<evidence type="ECO:0000259" key="2">
    <source>
        <dbReference type="Pfam" id="PF11887"/>
    </source>
</evidence>
<proteinExistence type="predicted"/>
<accession>A0A1I0YIX8</accession>
<dbReference type="GO" id="GO:0005576">
    <property type="term" value="C:extracellular region"/>
    <property type="evidence" value="ECO:0007669"/>
    <property type="project" value="TreeGrafter"/>
</dbReference>
<keyword evidence="4" id="KW-1185">Reference proteome</keyword>
<feature type="domain" description="Mce/MlaD" evidence="1">
    <location>
        <begin position="42"/>
        <end position="118"/>
    </location>
</feature>
<dbReference type="STRING" id="490629.SAMN05216266_105122"/>
<organism evidence="3 4">
    <name type="scientific">Amycolatopsis marina</name>
    <dbReference type="NCBI Taxonomy" id="490629"/>
    <lineage>
        <taxon>Bacteria</taxon>
        <taxon>Bacillati</taxon>
        <taxon>Actinomycetota</taxon>
        <taxon>Actinomycetes</taxon>
        <taxon>Pseudonocardiales</taxon>
        <taxon>Pseudonocardiaceae</taxon>
        <taxon>Amycolatopsis</taxon>
    </lineage>
</organism>
<dbReference type="NCBIfam" id="TIGR00996">
    <property type="entry name" value="Mtu_fam_mce"/>
    <property type="match status" value="1"/>
</dbReference>
<evidence type="ECO:0000313" key="3">
    <source>
        <dbReference type="EMBL" id="SFB13319.1"/>
    </source>
</evidence>